<proteinExistence type="predicted"/>
<feature type="region of interest" description="Disordered" evidence="1">
    <location>
        <begin position="101"/>
        <end position="200"/>
    </location>
</feature>
<keyword evidence="4" id="KW-1185">Reference proteome</keyword>
<evidence type="ECO:0000313" key="3">
    <source>
        <dbReference type="EMBL" id="KAL0489504.1"/>
    </source>
</evidence>
<accession>A0AAW2ZJC9</accession>
<feature type="domain" description="BRCT" evidence="2">
    <location>
        <begin position="6"/>
        <end position="96"/>
    </location>
</feature>
<dbReference type="SMART" id="SM00292">
    <property type="entry name" value="BRCT"/>
    <property type="match status" value="2"/>
</dbReference>
<evidence type="ECO:0000256" key="1">
    <source>
        <dbReference type="SAM" id="MobiDB-lite"/>
    </source>
</evidence>
<dbReference type="PANTHER" id="PTHR11370">
    <property type="entry name" value="DNA-REPAIR PROTEIN XRCC1"/>
    <property type="match status" value="1"/>
</dbReference>
<protein>
    <recommendedName>
        <fullName evidence="2">BRCT domain-containing protein</fullName>
    </recommendedName>
</protein>
<dbReference type="AlphaFoldDB" id="A0AAW2ZJC9"/>
<feature type="compositionally biased region" description="Low complexity" evidence="1">
    <location>
        <begin position="172"/>
        <end position="191"/>
    </location>
</feature>
<feature type="compositionally biased region" description="Acidic residues" evidence="1">
    <location>
        <begin position="161"/>
        <end position="171"/>
    </location>
</feature>
<feature type="domain" description="BRCT" evidence="2">
    <location>
        <begin position="322"/>
        <end position="413"/>
    </location>
</feature>
<dbReference type="PROSITE" id="PS50172">
    <property type="entry name" value="BRCT"/>
    <property type="match status" value="2"/>
</dbReference>
<dbReference type="SUPFAM" id="SSF52113">
    <property type="entry name" value="BRCT domain"/>
    <property type="match status" value="2"/>
</dbReference>
<evidence type="ECO:0000259" key="2">
    <source>
        <dbReference type="PROSITE" id="PS50172"/>
    </source>
</evidence>
<name>A0AAW2ZJC9_9EUKA</name>
<reference evidence="3 4" key="1">
    <citation type="submission" date="2024-03" db="EMBL/GenBank/DDBJ databases">
        <title>The Acrasis kona genome and developmental transcriptomes reveal deep origins of eukaryotic multicellular pathways.</title>
        <authorList>
            <person name="Sheikh S."/>
            <person name="Fu C.-J."/>
            <person name="Brown M.W."/>
            <person name="Baldauf S.L."/>
        </authorList>
    </citation>
    <scope>NUCLEOTIDE SEQUENCE [LARGE SCALE GENOMIC DNA]</scope>
    <source>
        <strain evidence="3 4">ATCC MYA-3509</strain>
    </source>
</reference>
<organism evidence="3 4">
    <name type="scientific">Acrasis kona</name>
    <dbReference type="NCBI Taxonomy" id="1008807"/>
    <lineage>
        <taxon>Eukaryota</taxon>
        <taxon>Discoba</taxon>
        <taxon>Heterolobosea</taxon>
        <taxon>Tetramitia</taxon>
        <taxon>Eutetramitia</taxon>
        <taxon>Acrasidae</taxon>
        <taxon>Acrasis</taxon>
    </lineage>
</organism>
<feature type="non-terminal residue" evidence="3">
    <location>
        <position position="1"/>
    </location>
</feature>
<dbReference type="Gene3D" id="3.40.50.10190">
    <property type="entry name" value="BRCT domain"/>
    <property type="match status" value="2"/>
</dbReference>
<comment type="caution">
    <text evidence="3">The sequence shown here is derived from an EMBL/GenBank/DDBJ whole genome shotgun (WGS) entry which is preliminary data.</text>
</comment>
<dbReference type="Pfam" id="PF12738">
    <property type="entry name" value="PTCB-BRCT"/>
    <property type="match status" value="1"/>
</dbReference>
<dbReference type="InterPro" id="IPR036420">
    <property type="entry name" value="BRCT_dom_sf"/>
</dbReference>
<gene>
    <name evidence="3" type="ORF">AKO1_010484</name>
</gene>
<dbReference type="InterPro" id="IPR001357">
    <property type="entry name" value="BRCT_dom"/>
</dbReference>
<dbReference type="InterPro" id="IPR031916">
    <property type="entry name" value="LIG3_BRCT"/>
</dbReference>
<dbReference type="PANTHER" id="PTHR11370:SF5">
    <property type="entry name" value="DNA REPAIR PROTEIN XRCC1"/>
    <property type="match status" value="1"/>
</dbReference>
<dbReference type="Pfam" id="PF16759">
    <property type="entry name" value="LIG3_BRCT"/>
    <property type="match status" value="1"/>
</dbReference>
<sequence>EKKTKKSDGALKGVVIVISGIQNPERAQIRDTALKMGAEYRPNWCKEATHLITAVANSPKVKEALSKKKTAKIISAEWISDCYSKNKKLSERKYSMIAPRLKDDLADDDDDGGGSDDEDDEADGYTKEEQQEPDEDYQPDPKKRKLDDSLDEAFELNNLVDENESTDDDIDTTSTTTKPKQSSTAPPNNTQQKKDQKQNVNASVTKLDESNIADINKLNSFYKTQSDISVSFSEFVQSIFQSAIQCAKKGDPHEFFADWKHDTPAPKAIRRIVREFDGEEDQLVGQLEKTCNQYQLYLKESETPQEELKQAKVNGPSNESVALPDYLTGVRALLDDNLPQKDKKLLKKYIVAYNGDVDKKFFKGVTTHIIVGDEKDAENHLDYGVDSVKIVDKDWILTIHKRKKRVPEGAFVID</sequence>
<feature type="compositionally biased region" description="Acidic residues" evidence="1">
    <location>
        <begin position="105"/>
        <end position="123"/>
    </location>
</feature>
<feature type="compositionally biased region" description="Basic and acidic residues" evidence="1">
    <location>
        <begin position="139"/>
        <end position="148"/>
    </location>
</feature>
<evidence type="ECO:0000313" key="4">
    <source>
        <dbReference type="Proteomes" id="UP001431209"/>
    </source>
</evidence>
<dbReference type="Proteomes" id="UP001431209">
    <property type="component" value="Unassembled WGS sequence"/>
</dbReference>
<dbReference type="EMBL" id="JAOPGA020001561">
    <property type="protein sequence ID" value="KAL0489504.1"/>
    <property type="molecule type" value="Genomic_DNA"/>
</dbReference>